<dbReference type="Proteomes" id="UP001247542">
    <property type="component" value="Unassembled WGS sequence"/>
</dbReference>
<gene>
    <name evidence="1" type="ORF">QS713_02035</name>
</gene>
<evidence type="ECO:0000313" key="2">
    <source>
        <dbReference type="Proteomes" id="UP001247542"/>
    </source>
</evidence>
<name>A0ABU3I8Z7_9ACTO</name>
<evidence type="ECO:0008006" key="3">
    <source>
        <dbReference type="Google" id="ProtNLM"/>
    </source>
</evidence>
<organism evidence="1 2">
    <name type="scientific">Gleimia hominis</name>
    <dbReference type="NCBI Taxonomy" id="595468"/>
    <lineage>
        <taxon>Bacteria</taxon>
        <taxon>Bacillati</taxon>
        <taxon>Actinomycetota</taxon>
        <taxon>Actinomycetes</taxon>
        <taxon>Actinomycetales</taxon>
        <taxon>Actinomycetaceae</taxon>
        <taxon>Gleimia</taxon>
    </lineage>
</organism>
<evidence type="ECO:0000313" key="1">
    <source>
        <dbReference type="EMBL" id="MDT3766843.1"/>
    </source>
</evidence>
<reference evidence="1 2" key="1">
    <citation type="submission" date="2023-06" db="EMBL/GenBank/DDBJ databases">
        <title>Draft genome sequence of Gleimia hominis type strain CCUG 57540T.</title>
        <authorList>
            <person name="Salva-Serra F."/>
            <person name="Cardew S."/>
            <person name="Jensie Markopoulos S."/>
            <person name="Ohlen M."/>
            <person name="Inganas E."/>
            <person name="Svensson-Stadler L."/>
            <person name="Moore E.R.B."/>
        </authorList>
    </citation>
    <scope>NUCLEOTIDE SEQUENCE [LARGE SCALE GENOMIC DNA]</scope>
    <source>
        <strain evidence="1 2">CCUG 57540</strain>
    </source>
</reference>
<protein>
    <recommendedName>
        <fullName evidence="3">DUF4235 domain-containing protein</fullName>
    </recommendedName>
</protein>
<sequence length="163" mass="17622">MKQVTTCCKKTHDFFERYPAESNAAVAGLSTFAWYALPDVTGSSVTRFFVKSGIVAAAGYYAAHLPEGARRWQESKEDAKHLFEDTALAQLPLAAQIALCAGVIGAGIYVNSLTERWLLHRGERKARQGKKLPHVKQAVVLAALAGAVTYASAKTRQTLGTRG</sequence>
<dbReference type="EMBL" id="JASXSX010000001">
    <property type="protein sequence ID" value="MDT3766843.1"/>
    <property type="molecule type" value="Genomic_DNA"/>
</dbReference>
<keyword evidence="2" id="KW-1185">Reference proteome</keyword>
<comment type="caution">
    <text evidence="1">The sequence shown here is derived from an EMBL/GenBank/DDBJ whole genome shotgun (WGS) entry which is preliminary data.</text>
</comment>
<accession>A0ABU3I8Z7</accession>
<dbReference type="RefSeq" id="WP_313272046.1">
    <property type="nucleotide sequence ID" value="NZ_JASXSX010000001.1"/>
</dbReference>
<proteinExistence type="predicted"/>